<organism evidence="3">
    <name type="scientific">viral metagenome</name>
    <dbReference type="NCBI Taxonomy" id="1070528"/>
    <lineage>
        <taxon>unclassified sequences</taxon>
        <taxon>metagenomes</taxon>
        <taxon>organismal metagenomes</taxon>
    </lineage>
</organism>
<feature type="region of interest" description="Disordered" evidence="2">
    <location>
        <begin position="198"/>
        <end position="235"/>
    </location>
</feature>
<proteinExistence type="predicted"/>
<reference evidence="3" key="1">
    <citation type="journal article" date="2020" name="Nature">
        <title>Giant virus diversity and host interactions through global metagenomics.</title>
        <authorList>
            <person name="Schulz F."/>
            <person name="Roux S."/>
            <person name="Paez-Espino D."/>
            <person name="Jungbluth S."/>
            <person name="Walsh D.A."/>
            <person name="Denef V.J."/>
            <person name="McMahon K.D."/>
            <person name="Konstantinidis K.T."/>
            <person name="Eloe-Fadrosh E.A."/>
            <person name="Kyrpides N.C."/>
            <person name="Woyke T."/>
        </authorList>
    </citation>
    <scope>NUCLEOTIDE SEQUENCE</scope>
    <source>
        <strain evidence="3">GVMAG-M-3300020169-51</strain>
    </source>
</reference>
<name>A0A6C0BZD7_9ZZZZ</name>
<accession>A0A6C0BZD7</accession>
<dbReference type="CDD" id="cd15841">
    <property type="entry name" value="SNARE_Qc"/>
    <property type="match status" value="1"/>
</dbReference>
<feature type="coiled-coil region" evidence="1">
    <location>
        <begin position="93"/>
        <end position="183"/>
    </location>
</feature>
<dbReference type="Gene3D" id="3.40.50.300">
    <property type="entry name" value="P-loop containing nucleotide triphosphate hydrolases"/>
    <property type="match status" value="1"/>
</dbReference>
<feature type="coiled-coil region" evidence="1">
    <location>
        <begin position="361"/>
        <end position="391"/>
    </location>
</feature>
<keyword evidence="1" id="KW-0175">Coiled coil</keyword>
<feature type="compositionally biased region" description="Acidic residues" evidence="2">
    <location>
        <begin position="203"/>
        <end position="219"/>
    </location>
</feature>
<dbReference type="InterPro" id="IPR027417">
    <property type="entry name" value="P-loop_NTPase"/>
</dbReference>
<sequence>MEISGLIILCLIIFASLLFIRLITRRNIPVDPPVPNPKQKLIGGCKGTRFGCCPDMQTSCIDEQCSNCLMDATPDLGTLENAYNINEQNKLDFKLQNDRLNKIEKNLDNLKELKETINDEIKENEDKLENPFLEKSSREHIERQILFKKEELSEVNKEIENLEEAEEEEEEELSEKASILSQTETFFKDLFSKFTDGKINIDADNDDDDDDDDDGDGEPADPNPNPDSANNIPDCGRFQQTITDINNAEITYPKNNWSALGGGEKRTEECSTAGGMWRGRISMDCAADGVVFNHTCTFNSDLFKRAKAVESNLPDGVTPDQATETQVAAEAARLAEQQAAETLFERAKAVESNLPDGVTPYQATEAQVEAAEEAEEAAEEAARLAAELRAKLCSIGNDKAFQITKTFTDENNNHILKLYNINNQLELHKSPPCGGKLLEFEADCVDDQVFKIKEKSSGHCFSQAPGGGWNLGPCDEAEAEKTSVWQKPQKFLVNDWLNADKVLKYNEGRFLHYTNVNMCLGSMGSHESAPWNGGPWGLQTRLCKPDDAKDAPLKMEKKNYPAVQPEECPAPLFSNDTSNLCTGGGYFITVKDKNDREYVLRQMKKTFSSTRAGKQGQCEYGVCQGWKNWASLQFWPVDKTVPDSEVLCFDKISQGTSQFYLKAKDTIRGKHVRNNGKWVWEEDTEDTLYAEGTAFYLMGENKNNYTKDNHEGRVLFEEDGAYLKKPAPDSGSHYISSANYNATYKWSLDGWDPNAEAVGTWVQNRLFSNRLIGEVKDDSSITEPEYGKDKGLWEEHEKEIYPHIFKRAKAVLKTNQQMVQSPQNSLVRLGIQ</sequence>
<protein>
    <submittedName>
        <fullName evidence="3">Uncharacterized protein</fullName>
    </submittedName>
</protein>
<evidence type="ECO:0000313" key="3">
    <source>
        <dbReference type="EMBL" id="QHS97191.1"/>
    </source>
</evidence>
<dbReference type="AlphaFoldDB" id="A0A6C0BZD7"/>
<evidence type="ECO:0000256" key="1">
    <source>
        <dbReference type="SAM" id="Coils"/>
    </source>
</evidence>
<dbReference type="EMBL" id="MN739291">
    <property type="protein sequence ID" value="QHS97191.1"/>
    <property type="molecule type" value="Genomic_DNA"/>
</dbReference>
<evidence type="ECO:0000256" key="2">
    <source>
        <dbReference type="SAM" id="MobiDB-lite"/>
    </source>
</evidence>